<organism evidence="5 6">
    <name type="scientific">Andreesenia angusta</name>
    <dbReference type="NCBI Taxonomy" id="39480"/>
    <lineage>
        <taxon>Bacteria</taxon>
        <taxon>Bacillati</taxon>
        <taxon>Bacillota</taxon>
        <taxon>Tissierellia</taxon>
        <taxon>Tissierellales</taxon>
        <taxon>Gottschalkiaceae</taxon>
        <taxon>Andreesenia</taxon>
    </lineage>
</organism>
<sequence length="366" mass="39831">MEDRDTIQKRMLEGISDEYDKSKGSFFYDSTKVTAIEFEKKGLDIEELKKGFDIENLSGVDLEKRVYQETGTIRKPATHASTIVDISGQPGTTVPIGTAVSSDIVTFKSTEEVILNDLGVAKVKVECEVLGSEGNIPVGSIRYFPITVNGLAGVINLEPVTNGYDAEPDKELLERHYERRRTPATSGNKYHYMNWAKEFVGVGDAKVVSLWAGNNTVKVIIIDSLKHPAGADLIKQVQDYIDPKGEHDPLSDTWSTWGQGEGEAPVGAFCTVISAAPKQIDIDVTVTKDGVRTIESIKDDIERNISDYLKSIAFKSNIASYAQIGAAILNVQGVLDYRGLKINSGTENIAIGNEEVAVLGGVTIAE</sequence>
<evidence type="ECO:0000313" key="5">
    <source>
        <dbReference type="EMBL" id="OHW62899.1"/>
    </source>
</evidence>
<dbReference type="InterPro" id="IPR058531">
    <property type="entry name" value="Baseplate_J_M"/>
</dbReference>
<evidence type="ECO:0000256" key="1">
    <source>
        <dbReference type="ARBA" id="ARBA00038087"/>
    </source>
</evidence>
<evidence type="ECO:0000259" key="2">
    <source>
        <dbReference type="Pfam" id="PF04865"/>
    </source>
</evidence>
<dbReference type="InterPro" id="IPR058530">
    <property type="entry name" value="Baseplate_J-like_C"/>
</dbReference>
<comment type="similarity">
    <text evidence="1">Belongs to the Mu gp47/PBSX XkdT family.</text>
</comment>
<gene>
    <name evidence="5" type="ORF">EUAN_06830</name>
</gene>
<dbReference type="PANTHER" id="PTHR37829">
    <property type="entry name" value="PHAGE-LIKE ELEMENT PBSX PROTEIN XKDT"/>
    <property type="match status" value="1"/>
</dbReference>
<reference evidence="5 6" key="1">
    <citation type="submission" date="2016-09" db="EMBL/GenBank/DDBJ databases">
        <title>Genome sequence of Eubacterium angustum.</title>
        <authorList>
            <person name="Poehlein A."/>
            <person name="Daniel R."/>
        </authorList>
    </citation>
    <scope>NUCLEOTIDE SEQUENCE [LARGE SCALE GENOMIC DNA]</scope>
    <source>
        <strain evidence="5 6">DSM 1989</strain>
    </source>
</reference>
<accession>A0A1S1VAP2</accession>
<dbReference type="AlphaFoldDB" id="A0A1S1VAP2"/>
<dbReference type="Pfam" id="PF26079">
    <property type="entry name" value="Baseplate_J_C"/>
    <property type="match status" value="1"/>
</dbReference>
<keyword evidence="6" id="KW-1185">Reference proteome</keyword>
<protein>
    <submittedName>
        <fullName evidence="5">Baseplate J-like protein</fullName>
    </submittedName>
</protein>
<comment type="caution">
    <text evidence="5">The sequence shown here is derived from an EMBL/GenBank/DDBJ whole genome shotgun (WGS) entry which is preliminary data.</text>
</comment>
<evidence type="ECO:0000259" key="4">
    <source>
        <dbReference type="Pfam" id="PF26079"/>
    </source>
</evidence>
<dbReference type="RefSeq" id="WP_071061717.1">
    <property type="nucleotide sequence ID" value="NZ_MKIE01000002.1"/>
</dbReference>
<dbReference type="InterPro" id="IPR052399">
    <property type="entry name" value="Phage_Baseplate_Assmbl_Protein"/>
</dbReference>
<dbReference type="STRING" id="39480.EUAN_06830"/>
<dbReference type="Pfam" id="PF26078">
    <property type="entry name" value="Baseplate_J_M"/>
    <property type="match status" value="1"/>
</dbReference>
<feature type="domain" description="Baseplate J-like C-terminal" evidence="4">
    <location>
        <begin position="280"/>
        <end position="364"/>
    </location>
</feature>
<dbReference type="PANTHER" id="PTHR37829:SF3">
    <property type="entry name" value="PROTEIN JAYE-RELATED"/>
    <property type="match status" value="1"/>
</dbReference>
<dbReference type="InterPro" id="IPR006949">
    <property type="entry name" value="Barrel_Baseplate_J-like"/>
</dbReference>
<dbReference type="Proteomes" id="UP000180254">
    <property type="component" value="Unassembled WGS sequence"/>
</dbReference>
<proteinExistence type="inferred from homology"/>
<name>A0A1S1VAP2_9FIRM</name>
<dbReference type="Pfam" id="PF04865">
    <property type="entry name" value="Baseplate_J"/>
    <property type="match status" value="1"/>
</dbReference>
<feature type="domain" description="Baseplate protein J-like barrel" evidence="2">
    <location>
        <begin position="84"/>
        <end position="163"/>
    </location>
</feature>
<dbReference type="EMBL" id="MKIE01000002">
    <property type="protein sequence ID" value="OHW62899.1"/>
    <property type="molecule type" value="Genomic_DNA"/>
</dbReference>
<feature type="domain" description="Baseplate J-like central" evidence="3">
    <location>
        <begin position="184"/>
        <end position="273"/>
    </location>
</feature>
<dbReference type="OrthoDB" id="2554267at2"/>
<evidence type="ECO:0000313" key="6">
    <source>
        <dbReference type="Proteomes" id="UP000180254"/>
    </source>
</evidence>
<evidence type="ECO:0000259" key="3">
    <source>
        <dbReference type="Pfam" id="PF26078"/>
    </source>
</evidence>